<feature type="region of interest" description="Disordered" evidence="1">
    <location>
        <begin position="1"/>
        <end position="86"/>
    </location>
</feature>
<feature type="compositionally biased region" description="Basic and acidic residues" evidence="1">
    <location>
        <begin position="1"/>
        <end position="18"/>
    </location>
</feature>
<accession>A0A2P2MJ32</accession>
<dbReference type="AlphaFoldDB" id="A0A2P2MJ32"/>
<dbReference type="EMBL" id="GGEC01049741">
    <property type="protein sequence ID" value="MBX30225.1"/>
    <property type="molecule type" value="Transcribed_RNA"/>
</dbReference>
<sequence>MAGSHGRDLPLEPFDHRSNGSSLCAETNRRPPIDTMAPPRKGAPEGSNGGGEADGSLLISSGQKGRRGRELRGRRRRESARSRKRR</sequence>
<proteinExistence type="predicted"/>
<evidence type="ECO:0000256" key="1">
    <source>
        <dbReference type="SAM" id="MobiDB-lite"/>
    </source>
</evidence>
<organism evidence="2">
    <name type="scientific">Rhizophora mucronata</name>
    <name type="common">Asiatic mangrove</name>
    <dbReference type="NCBI Taxonomy" id="61149"/>
    <lineage>
        <taxon>Eukaryota</taxon>
        <taxon>Viridiplantae</taxon>
        <taxon>Streptophyta</taxon>
        <taxon>Embryophyta</taxon>
        <taxon>Tracheophyta</taxon>
        <taxon>Spermatophyta</taxon>
        <taxon>Magnoliopsida</taxon>
        <taxon>eudicotyledons</taxon>
        <taxon>Gunneridae</taxon>
        <taxon>Pentapetalae</taxon>
        <taxon>rosids</taxon>
        <taxon>fabids</taxon>
        <taxon>Malpighiales</taxon>
        <taxon>Rhizophoraceae</taxon>
        <taxon>Rhizophora</taxon>
    </lineage>
</organism>
<reference evidence="2" key="1">
    <citation type="submission" date="2018-02" db="EMBL/GenBank/DDBJ databases">
        <title>Rhizophora mucronata_Transcriptome.</title>
        <authorList>
            <person name="Meera S.P."/>
            <person name="Sreeshan A."/>
            <person name="Augustine A."/>
        </authorList>
    </citation>
    <scope>NUCLEOTIDE SEQUENCE</scope>
    <source>
        <tissue evidence="2">Leaf</tissue>
    </source>
</reference>
<feature type="compositionally biased region" description="Basic residues" evidence="1">
    <location>
        <begin position="64"/>
        <end position="86"/>
    </location>
</feature>
<evidence type="ECO:0000313" key="2">
    <source>
        <dbReference type="EMBL" id="MBX30225.1"/>
    </source>
</evidence>
<name>A0A2P2MJ32_RHIMU</name>
<protein>
    <submittedName>
        <fullName evidence="2">Uncharacterized protein MANES_13G070400</fullName>
    </submittedName>
</protein>